<protein>
    <submittedName>
        <fullName evidence="2">Uncharacterized protein</fullName>
    </submittedName>
</protein>
<proteinExistence type="predicted"/>
<dbReference type="AlphaFoldDB" id="A0A1W9S1Y9"/>
<sequence length="644" mass="73464">MRYHLFLIVILLTTLNTSLTYERPDPLKPIRIDTVYDSSTDTNIEYSVDDTSATFSITIPETLTKDIEGERYEKIIEETPLYPSYLKAAEDSEYPVLPSIEFCSQKGKFFDDGVYSAIEVALEIGISQINEGRQAILKDMITALKPLSKQGSGRVRKAYSDALAFTSTAFLLGGGTIEELGLPDEIAKEAKTLALCSAIDKNDTIETRIRFLNDLFSGLTNPSRYYNPEHYKETFGDCGETLEDDALFNSAHKKAKEDRMMFALIPPSMSKEVDLMYQLPVTGDIENLMPELIKAIRDGRLSLEPDEESGWYQYQQYALECLLKFNETRESSKLSVDDNYIRRLETAFASVITQARETHIKSLEKYITEAKPPPERIIEVTIYPEFTLEPMATYYLRVARGYGFLEKILSNYLDEEWYELKPLHNGKASEENLKKYLDYIKDLFYGFYIESCVNIGIEPELEEGELEDEAGGVVNQARRYLQFWQDALSGDPLMGEDIRVIVPVGMVERGMLCWAVLGVKPVVINVAYDRYPVVKSEVPGVKLDVNYKTRKYTILVPEFAEVIIPTSEPLNRDEFRNLCDKYKTREMIIEALESYKGKLEEKKFLGLEGSGLTLLAKLSILLVIIAVAVIAMILIFRYIRKKRE</sequence>
<keyword evidence="1" id="KW-0812">Transmembrane</keyword>
<comment type="caution">
    <text evidence="2">The sequence shown here is derived from an EMBL/GenBank/DDBJ whole genome shotgun (WGS) entry which is preliminary data.</text>
</comment>
<keyword evidence="1" id="KW-1133">Transmembrane helix</keyword>
<dbReference type="EMBL" id="NATQ01000072">
    <property type="protein sequence ID" value="OQX90310.1"/>
    <property type="molecule type" value="Genomic_DNA"/>
</dbReference>
<organism evidence="2 3">
    <name type="scientific">Candidatus Coatesbacteria bacterium 4484_99</name>
    <dbReference type="NCBI Taxonomy" id="1970774"/>
    <lineage>
        <taxon>Bacteria</taxon>
        <taxon>Candidatus Coatesiibacteriota</taxon>
    </lineage>
</organism>
<keyword evidence="1" id="KW-0472">Membrane</keyword>
<feature type="transmembrane region" description="Helical" evidence="1">
    <location>
        <begin position="618"/>
        <end position="639"/>
    </location>
</feature>
<accession>A0A1W9S1Y9</accession>
<gene>
    <name evidence="2" type="ORF">B6D57_03825</name>
</gene>
<name>A0A1W9S1Y9_9BACT</name>
<evidence type="ECO:0000313" key="2">
    <source>
        <dbReference type="EMBL" id="OQX90310.1"/>
    </source>
</evidence>
<evidence type="ECO:0000313" key="3">
    <source>
        <dbReference type="Proteomes" id="UP000192611"/>
    </source>
</evidence>
<reference evidence="3" key="1">
    <citation type="submission" date="2017-03" db="EMBL/GenBank/DDBJ databases">
        <title>Novel pathways for hydrocarbon cycling and metabolic interdependencies in hydrothermal sediment communities.</title>
        <authorList>
            <person name="Dombrowski N."/>
            <person name="Seitz K."/>
            <person name="Teske A."/>
            <person name="Baker B."/>
        </authorList>
    </citation>
    <scope>NUCLEOTIDE SEQUENCE [LARGE SCALE GENOMIC DNA]</scope>
</reference>
<dbReference type="Proteomes" id="UP000192611">
    <property type="component" value="Unassembled WGS sequence"/>
</dbReference>
<evidence type="ECO:0000256" key="1">
    <source>
        <dbReference type="SAM" id="Phobius"/>
    </source>
</evidence>